<keyword evidence="9" id="KW-1185">Reference proteome</keyword>
<feature type="transmembrane region" description="Helical" evidence="6">
    <location>
        <begin position="6"/>
        <end position="23"/>
    </location>
</feature>
<evidence type="ECO:0000259" key="7">
    <source>
        <dbReference type="Pfam" id="PF03553"/>
    </source>
</evidence>
<name>A0A919AM72_9PROT</name>
<evidence type="ECO:0000313" key="8">
    <source>
        <dbReference type="EMBL" id="GHF14744.1"/>
    </source>
</evidence>
<sequence>MEETMTWGIWSLAPLVIALVIAFKTRSAAFSLLLGSAVGVVMLGTDPATGLSELFQSALGNGEFIRLCLIISLIGILFVLLKDSGAIATFANKLSAKRKSQKGVALTTWGMGFFIVDDYFSPLMTGAVMRPLTDRVKIPREKLAFILDSTTASVCILVPFTAWAAYIVGLIVAQGGPVETAEQAMQIFVNSIPYNFYSILLLIFALGICLKIIPDFGPMRKAEKRVEETGALLREGAMPLISAESDTLVEAKDEKVSLFWGLAMPAIILFGTAIVSYITVREVMIAEAFMGAVTYLSVAMLIRRQITSVDHLVTIATRGIKDVVPALIIIALAYCINVVTKELGAANFLISQTEGLLTPALLVAVTFMLTAFISFSTGTSWGAYALMVPIALPVAYSFTGNQIDPLVFKTIAAVAGGGIFGDHASPVSDTSVLSSAGAGSDHMDHVITQLPYALTVAGVSFLLYLIV</sequence>
<evidence type="ECO:0000256" key="4">
    <source>
        <dbReference type="ARBA" id="ARBA00022989"/>
    </source>
</evidence>
<keyword evidence="5 6" id="KW-0472">Membrane</keyword>
<dbReference type="AlphaFoldDB" id="A0A919AM72"/>
<evidence type="ECO:0000256" key="3">
    <source>
        <dbReference type="ARBA" id="ARBA00022692"/>
    </source>
</evidence>
<feature type="transmembrane region" description="Helical" evidence="6">
    <location>
        <begin position="323"/>
        <end position="344"/>
    </location>
</feature>
<dbReference type="Proteomes" id="UP000630923">
    <property type="component" value="Unassembled WGS sequence"/>
</dbReference>
<feature type="transmembrane region" description="Helical" evidence="6">
    <location>
        <begin position="64"/>
        <end position="82"/>
    </location>
</feature>
<comment type="subcellular location">
    <subcellularLocation>
        <location evidence="1">Cell membrane</location>
        <topology evidence="1">Multi-pass membrane protein</topology>
    </subcellularLocation>
</comment>
<dbReference type="EMBL" id="BNCI01000001">
    <property type="protein sequence ID" value="GHF14744.1"/>
    <property type="molecule type" value="Genomic_DNA"/>
</dbReference>
<evidence type="ECO:0000256" key="2">
    <source>
        <dbReference type="ARBA" id="ARBA00022475"/>
    </source>
</evidence>
<feature type="transmembrane region" description="Helical" evidence="6">
    <location>
        <begin position="258"/>
        <end position="278"/>
    </location>
</feature>
<feature type="transmembrane region" description="Helical" evidence="6">
    <location>
        <begin position="381"/>
        <end position="399"/>
    </location>
</feature>
<evidence type="ECO:0000256" key="1">
    <source>
        <dbReference type="ARBA" id="ARBA00004651"/>
    </source>
</evidence>
<dbReference type="PANTHER" id="PTHR43478:SF1">
    <property type="entry name" value="NA+_H+ ANTIPORTER NHAC-LIKE C-TERMINAL DOMAIN-CONTAINING PROTEIN"/>
    <property type="match status" value="1"/>
</dbReference>
<dbReference type="InterPro" id="IPR018461">
    <property type="entry name" value="Na/H_Antiport_NhaC-like_C"/>
</dbReference>
<feature type="transmembrane region" description="Helical" evidence="6">
    <location>
        <begin position="194"/>
        <end position="213"/>
    </location>
</feature>
<feature type="transmembrane region" description="Helical" evidence="6">
    <location>
        <begin position="285"/>
        <end position="303"/>
    </location>
</feature>
<organism evidence="8 9">
    <name type="scientific">Kordiimonas sediminis</name>
    <dbReference type="NCBI Taxonomy" id="1735581"/>
    <lineage>
        <taxon>Bacteria</taxon>
        <taxon>Pseudomonadati</taxon>
        <taxon>Pseudomonadota</taxon>
        <taxon>Alphaproteobacteria</taxon>
        <taxon>Kordiimonadales</taxon>
        <taxon>Kordiimonadaceae</taxon>
        <taxon>Kordiimonas</taxon>
    </lineage>
</organism>
<dbReference type="Pfam" id="PF03553">
    <property type="entry name" value="Na_H_antiporter"/>
    <property type="match status" value="1"/>
</dbReference>
<dbReference type="PANTHER" id="PTHR43478">
    <property type="entry name" value="NA+/H+ ANTIPORTER-RELATED"/>
    <property type="match status" value="1"/>
</dbReference>
<comment type="caution">
    <text evidence="8">The sequence shown here is derived from an EMBL/GenBank/DDBJ whole genome shotgun (WGS) entry which is preliminary data.</text>
</comment>
<keyword evidence="4 6" id="KW-1133">Transmembrane helix</keyword>
<feature type="domain" description="Na+/H+ antiporter NhaC-like C-terminal" evidence="7">
    <location>
        <begin position="154"/>
        <end position="466"/>
    </location>
</feature>
<feature type="transmembrane region" description="Helical" evidence="6">
    <location>
        <begin position="28"/>
        <end position="44"/>
    </location>
</feature>
<evidence type="ECO:0000256" key="6">
    <source>
        <dbReference type="SAM" id="Phobius"/>
    </source>
</evidence>
<reference evidence="8" key="2">
    <citation type="submission" date="2020-09" db="EMBL/GenBank/DDBJ databases">
        <authorList>
            <person name="Sun Q."/>
            <person name="Kim S."/>
        </authorList>
    </citation>
    <scope>NUCLEOTIDE SEQUENCE</scope>
    <source>
        <strain evidence="8">KCTC 42590</strain>
    </source>
</reference>
<evidence type="ECO:0000313" key="9">
    <source>
        <dbReference type="Proteomes" id="UP000630923"/>
    </source>
</evidence>
<keyword evidence="3 6" id="KW-0812">Transmembrane</keyword>
<feature type="transmembrane region" description="Helical" evidence="6">
    <location>
        <begin position="446"/>
        <end position="466"/>
    </location>
</feature>
<proteinExistence type="predicted"/>
<protein>
    <submittedName>
        <fullName evidence="8">Sodium:proton antiporter</fullName>
    </submittedName>
</protein>
<accession>A0A919AM72</accession>
<keyword evidence="2" id="KW-1003">Cell membrane</keyword>
<evidence type="ECO:0000256" key="5">
    <source>
        <dbReference type="ARBA" id="ARBA00023136"/>
    </source>
</evidence>
<reference evidence="8" key="1">
    <citation type="journal article" date="2014" name="Int. J. Syst. Evol. Microbiol.">
        <title>Complete genome sequence of Corynebacterium casei LMG S-19264T (=DSM 44701T), isolated from a smear-ripened cheese.</title>
        <authorList>
            <consortium name="US DOE Joint Genome Institute (JGI-PGF)"/>
            <person name="Walter F."/>
            <person name="Albersmeier A."/>
            <person name="Kalinowski J."/>
            <person name="Ruckert C."/>
        </authorList>
    </citation>
    <scope>NUCLEOTIDE SEQUENCE</scope>
    <source>
        <strain evidence="8">KCTC 42590</strain>
    </source>
</reference>
<gene>
    <name evidence="8" type="ORF">GCM10017044_06060</name>
</gene>
<feature type="transmembrane region" description="Helical" evidence="6">
    <location>
        <begin position="143"/>
        <end position="173"/>
    </location>
</feature>
<feature type="transmembrane region" description="Helical" evidence="6">
    <location>
        <begin position="356"/>
        <end position="375"/>
    </location>
</feature>
<dbReference type="GO" id="GO:0005886">
    <property type="term" value="C:plasma membrane"/>
    <property type="evidence" value="ECO:0007669"/>
    <property type="project" value="UniProtKB-SubCell"/>
</dbReference>